<evidence type="ECO:0000313" key="3">
    <source>
        <dbReference type="Proteomes" id="UP000011713"/>
    </source>
</evidence>
<name>M4B858_HYAAE</name>
<organism evidence="2 3">
    <name type="scientific">Hyaloperonospora arabidopsidis (strain Emoy2)</name>
    <name type="common">Downy mildew agent</name>
    <name type="synonym">Peronospora arabidopsidis</name>
    <dbReference type="NCBI Taxonomy" id="559515"/>
    <lineage>
        <taxon>Eukaryota</taxon>
        <taxon>Sar</taxon>
        <taxon>Stramenopiles</taxon>
        <taxon>Oomycota</taxon>
        <taxon>Peronosporomycetes</taxon>
        <taxon>Peronosporales</taxon>
        <taxon>Peronosporaceae</taxon>
        <taxon>Hyaloperonospora</taxon>
    </lineage>
</organism>
<protein>
    <submittedName>
        <fullName evidence="2">Uncharacterized protein</fullName>
    </submittedName>
</protein>
<dbReference type="EMBL" id="JH597957">
    <property type="status" value="NOT_ANNOTATED_CDS"/>
    <property type="molecule type" value="Genomic_DNA"/>
</dbReference>
<evidence type="ECO:0000256" key="1">
    <source>
        <dbReference type="SAM" id="MobiDB-lite"/>
    </source>
</evidence>
<keyword evidence="3" id="KW-1185">Reference proteome</keyword>
<dbReference type="VEuPathDB" id="FungiDB:HpaG802460"/>
<accession>M4B858</accession>
<proteinExistence type="predicted"/>
<dbReference type="HOGENOM" id="CLU_1392548_0_0_1"/>
<dbReference type="Proteomes" id="UP000011713">
    <property type="component" value="Unassembled WGS sequence"/>
</dbReference>
<feature type="region of interest" description="Disordered" evidence="1">
    <location>
        <begin position="171"/>
        <end position="196"/>
    </location>
</feature>
<feature type="compositionally biased region" description="Polar residues" evidence="1">
    <location>
        <begin position="97"/>
        <end position="114"/>
    </location>
</feature>
<dbReference type="AlphaFoldDB" id="M4B858"/>
<dbReference type="InParanoid" id="M4B858"/>
<feature type="region of interest" description="Disordered" evidence="1">
    <location>
        <begin position="1"/>
        <end position="153"/>
    </location>
</feature>
<dbReference type="EnsemblProtists" id="HpaT802460">
    <property type="protein sequence ID" value="HpaP802460"/>
    <property type="gene ID" value="HpaG802460"/>
</dbReference>
<sequence length="196" mass="20582">MGCSVQDTGFRPCQSPPQPSGHLADPIIQEVSDGGDNAGPLESVTSPGSGLDSEAGDVQRPAPVVSDGALNNIGDALPQEGTAQSPIPGDQVHPSAGASTEASPQEGTAQSTLPVDQVRLSAGASTESPPQTDPKAMFESLQESMRTSAGPGRLEVWRQTIQELFKVEYSRLPVRSESLPQERKRFPKLKGPEQNS</sequence>
<evidence type="ECO:0000313" key="2">
    <source>
        <dbReference type="EnsemblProtists" id="HpaP802460"/>
    </source>
</evidence>
<reference evidence="3" key="1">
    <citation type="journal article" date="2010" name="Science">
        <title>Signatures of adaptation to obligate biotrophy in the Hyaloperonospora arabidopsidis genome.</title>
        <authorList>
            <person name="Baxter L."/>
            <person name="Tripathy S."/>
            <person name="Ishaque N."/>
            <person name="Boot N."/>
            <person name="Cabral A."/>
            <person name="Kemen E."/>
            <person name="Thines M."/>
            <person name="Ah-Fong A."/>
            <person name="Anderson R."/>
            <person name="Badejoko W."/>
            <person name="Bittner-Eddy P."/>
            <person name="Boore J.L."/>
            <person name="Chibucos M.C."/>
            <person name="Coates M."/>
            <person name="Dehal P."/>
            <person name="Delehaunty K."/>
            <person name="Dong S."/>
            <person name="Downton P."/>
            <person name="Dumas B."/>
            <person name="Fabro G."/>
            <person name="Fronick C."/>
            <person name="Fuerstenberg S.I."/>
            <person name="Fulton L."/>
            <person name="Gaulin E."/>
            <person name="Govers F."/>
            <person name="Hughes L."/>
            <person name="Humphray S."/>
            <person name="Jiang R.H."/>
            <person name="Judelson H."/>
            <person name="Kamoun S."/>
            <person name="Kyung K."/>
            <person name="Meijer H."/>
            <person name="Minx P."/>
            <person name="Morris P."/>
            <person name="Nelson J."/>
            <person name="Phuntumart V."/>
            <person name="Qutob D."/>
            <person name="Rehmany A."/>
            <person name="Rougon-Cardoso A."/>
            <person name="Ryden P."/>
            <person name="Torto-Alalibo T."/>
            <person name="Studholme D."/>
            <person name="Wang Y."/>
            <person name="Win J."/>
            <person name="Wood J."/>
            <person name="Clifton S.W."/>
            <person name="Rogers J."/>
            <person name="Van den Ackerveken G."/>
            <person name="Jones J.D."/>
            <person name="McDowell J.M."/>
            <person name="Beynon J."/>
            <person name="Tyler B.M."/>
        </authorList>
    </citation>
    <scope>NUCLEOTIDE SEQUENCE [LARGE SCALE GENOMIC DNA]</scope>
    <source>
        <strain evidence="3">Emoy2</strain>
    </source>
</reference>
<reference evidence="2" key="2">
    <citation type="submission" date="2015-06" db="UniProtKB">
        <authorList>
            <consortium name="EnsemblProtists"/>
        </authorList>
    </citation>
    <scope>IDENTIFICATION</scope>
    <source>
        <strain evidence="2">Emoy2</strain>
    </source>
</reference>